<sequence>METPEHVLPIVLFFNALVLITYPLHVVFVMALFRNRYTKAQGTPFHHLVLNIGISDLISATSHLLFQEPAWLGIASPFYINNAWWIAKLWRYPIVQRITCCIWLFTALVSMPIIYPMEFGAYRTDNGRLKSVAYYFVSASSAQFYTFYLACLSILILPTIVIYVYLLLFIIFLKFVTKSKRHIILIAVKSIVAAFCTSLGYMILIVVLGSQQVYWALYKEDLMSPATFWLSFKIGRDLHNIATPWVMLIFYKTFRRSIIYRTSQEGRKS</sequence>
<feature type="transmembrane region" description="Helical" evidence="1">
    <location>
        <begin position="145"/>
        <end position="171"/>
    </location>
</feature>
<feature type="transmembrane region" description="Helical" evidence="1">
    <location>
        <begin position="228"/>
        <end position="251"/>
    </location>
</feature>
<gene>
    <name evidence="2" type="ORF">NBR_LOCUS16224</name>
</gene>
<organism evidence="4">
    <name type="scientific">Nippostrongylus brasiliensis</name>
    <name type="common">Rat hookworm</name>
    <dbReference type="NCBI Taxonomy" id="27835"/>
    <lineage>
        <taxon>Eukaryota</taxon>
        <taxon>Metazoa</taxon>
        <taxon>Ecdysozoa</taxon>
        <taxon>Nematoda</taxon>
        <taxon>Chromadorea</taxon>
        <taxon>Rhabditida</taxon>
        <taxon>Rhabditina</taxon>
        <taxon>Rhabditomorpha</taxon>
        <taxon>Strongyloidea</taxon>
        <taxon>Heligmosomidae</taxon>
        <taxon>Nippostrongylus</taxon>
    </lineage>
</organism>
<keyword evidence="1" id="KW-0812">Transmembrane</keyword>
<evidence type="ECO:0000313" key="2">
    <source>
        <dbReference type="EMBL" id="VDL79819.1"/>
    </source>
</evidence>
<evidence type="ECO:0000313" key="3">
    <source>
        <dbReference type="Proteomes" id="UP000271162"/>
    </source>
</evidence>
<name>A0A158R2K7_NIPBR</name>
<dbReference type="EMBL" id="UYSL01022096">
    <property type="protein sequence ID" value="VDL79819.1"/>
    <property type="molecule type" value="Genomic_DNA"/>
</dbReference>
<dbReference type="SUPFAM" id="SSF81321">
    <property type="entry name" value="Family A G protein-coupled receptor-like"/>
    <property type="match status" value="1"/>
</dbReference>
<evidence type="ECO:0000313" key="4">
    <source>
        <dbReference type="WBParaSite" id="NBR_0001622301-mRNA-1"/>
    </source>
</evidence>
<dbReference type="OMA" id="NAWWIAK"/>
<dbReference type="Proteomes" id="UP000271162">
    <property type="component" value="Unassembled WGS sequence"/>
</dbReference>
<keyword evidence="1" id="KW-0472">Membrane</keyword>
<keyword evidence="3" id="KW-1185">Reference proteome</keyword>
<protein>
    <submittedName>
        <fullName evidence="4">G_PROTEIN_RECEP_F1_2 domain-containing protein</fullName>
    </submittedName>
</protein>
<feature type="transmembrane region" description="Helical" evidence="1">
    <location>
        <begin position="94"/>
        <end position="115"/>
    </location>
</feature>
<keyword evidence="1" id="KW-1133">Transmembrane helix</keyword>
<reference evidence="4" key="1">
    <citation type="submission" date="2016-04" db="UniProtKB">
        <authorList>
            <consortium name="WormBaseParasite"/>
        </authorList>
    </citation>
    <scope>IDENTIFICATION</scope>
</reference>
<feature type="transmembrane region" description="Helical" evidence="1">
    <location>
        <begin position="12"/>
        <end position="33"/>
    </location>
</feature>
<feature type="transmembrane region" description="Helical" evidence="1">
    <location>
        <begin position="183"/>
        <end position="208"/>
    </location>
</feature>
<accession>A0A158R2K7</accession>
<evidence type="ECO:0000256" key="1">
    <source>
        <dbReference type="SAM" id="Phobius"/>
    </source>
</evidence>
<proteinExistence type="predicted"/>
<reference evidence="2 3" key="2">
    <citation type="submission" date="2018-11" db="EMBL/GenBank/DDBJ databases">
        <authorList>
            <consortium name="Pathogen Informatics"/>
        </authorList>
    </citation>
    <scope>NUCLEOTIDE SEQUENCE [LARGE SCALE GENOMIC DNA]</scope>
</reference>
<dbReference type="WBParaSite" id="NBR_0001622301-mRNA-1">
    <property type="protein sequence ID" value="NBR_0001622301-mRNA-1"/>
    <property type="gene ID" value="NBR_0001622301"/>
</dbReference>
<dbReference type="AlphaFoldDB" id="A0A158R2K7"/>